<comment type="function">
    <text evidence="5">Modulates RecA activity.</text>
</comment>
<dbReference type="Gene3D" id="1.10.10.10">
    <property type="entry name" value="Winged helix-like DNA-binding domain superfamily/Winged helix DNA-binding domain"/>
    <property type="match status" value="1"/>
</dbReference>
<dbReference type="KEGG" id="tsa:AciPR4_3887"/>
<dbReference type="eggNOG" id="COG2137">
    <property type="taxonomic scope" value="Bacteria"/>
</dbReference>
<feature type="domain" description="RecX second three-helical" evidence="6">
    <location>
        <begin position="68"/>
        <end position="109"/>
    </location>
</feature>
<sequence length="181" mass="21009">MAFQRSRQGKPPATEAELFEYAVKTLGSKMRSVRDLRRLMKLRAEPGSEGEAQMDRIIQRLEELKYLSDPRFAADFTRLRQENQSFGRRRVQQDLANKGIDKELVQTTLETAYEDVNEAALAKQYIERKRIKIPQDQKETARVLRRLIRAGFSTPTIFKVLRELKAPIEELDVEGLDEPES</sequence>
<reference evidence="7 8" key="1">
    <citation type="journal article" date="2012" name="Stand. Genomic Sci.">
        <title>Complete genome sequence of Terriglobus saanensis type strain SP1PR4(T), an Acidobacteria from tundra soil.</title>
        <authorList>
            <person name="Rawat S.R."/>
            <person name="Mannisto M.K."/>
            <person name="Starovoytov V."/>
            <person name="Goodwin L."/>
            <person name="Nolan M."/>
            <person name="Hauser L."/>
            <person name="Land M."/>
            <person name="Davenport K.W."/>
            <person name="Woyke T."/>
            <person name="Haggblom M.M."/>
        </authorList>
    </citation>
    <scope>NUCLEOTIDE SEQUENCE</scope>
    <source>
        <strain evidence="8">ATCC BAA-1853 / DSM 23119 / SP1PR4</strain>
    </source>
</reference>
<dbReference type="RefSeq" id="WP_013570366.1">
    <property type="nucleotide sequence ID" value="NC_014963.1"/>
</dbReference>
<proteinExistence type="inferred from homology"/>
<dbReference type="PANTHER" id="PTHR33602:SF1">
    <property type="entry name" value="REGULATORY PROTEIN RECX FAMILY PROTEIN"/>
    <property type="match status" value="1"/>
</dbReference>
<dbReference type="GO" id="GO:0006282">
    <property type="term" value="P:regulation of DNA repair"/>
    <property type="evidence" value="ECO:0007669"/>
    <property type="project" value="UniProtKB-UniRule"/>
</dbReference>
<dbReference type="OrthoDB" id="120650at2"/>
<comment type="subcellular location">
    <subcellularLocation>
        <location evidence="1 5">Cytoplasm</location>
    </subcellularLocation>
</comment>
<dbReference type="STRING" id="401053.AciPR4_3887"/>
<dbReference type="Pfam" id="PF02631">
    <property type="entry name" value="RecX_HTH2"/>
    <property type="match status" value="1"/>
</dbReference>
<dbReference type="HAMAP" id="MF_01114">
    <property type="entry name" value="RecX"/>
    <property type="match status" value="1"/>
</dbReference>
<dbReference type="GO" id="GO:0005737">
    <property type="term" value="C:cytoplasm"/>
    <property type="evidence" value="ECO:0007669"/>
    <property type="project" value="UniProtKB-SubCell"/>
</dbReference>
<evidence type="ECO:0000256" key="5">
    <source>
        <dbReference type="HAMAP-Rule" id="MF_01114"/>
    </source>
</evidence>
<evidence type="ECO:0000256" key="4">
    <source>
        <dbReference type="ARBA" id="ARBA00022490"/>
    </source>
</evidence>
<dbReference type="InterPro" id="IPR053924">
    <property type="entry name" value="RecX_HTH_2nd"/>
</dbReference>
<accession>E8V2T9</accession>
<evidence type="ECO:0000259" key="6">
    <source>
        <dbReference type="Pfam" id="PF02631"/>
    </source>
</evidence>
<dbReference type="InterPro" id="IPR036388">
    <property type="entry name" value="WH-like_DNA-bd_sf"/>
</dbReference>
<gene>
    <name evidence="5" type="primary">recX</name>
    <name evidence="7" type="ordered locus">AciPR4_3887</name>
</gene>
<dbReference type="InterPro" id="IPR003783">
    <property type="entry name" value="Regulatory_RecX"/>
</dbReference>
<name>E8V2T9_TERSS</name>
<keyword evidence="4 5" id="KW-0963">Cytoplasm</keyword>
<dbReference type="Proteomes" id="UP000006844">
    <property type="component" value="Chromosome"/>
</dbReference>
<evidence type="ECO:0000313" key="7">
    <source>
        <dbReference type="EMBL" id="ADV84636.1"/>
    </source>
</evidence>
<evidence type="ECO:0000313" key="8">
    <source>
        <dbReference type="Proteomes" id="UP000006844"/>
    </source>
</evidence>
<evidence type="ECO:0000256" key="3">
    <source>
        <dbReference type="ARBA" id="ARBA00018111"/>
    </source>
</evidence>
<evidence type="ECO:0000256" key="1">
    <source>
        <dbReference type="ARBA" id="ARBA00004496"/>
    </source>
</evidence>
<dbReference type="PANTHER" id="PTHR33602">
    <property type="entry name" value="REGULATORY PROTEIN RECX FAMILY PROTEIN"/>
    <property type="match status" value="1"/>
</dbReference>
<dbReference type="AlphaFoldDB" id="E8V2T9"/>
<comment type="similarity">
    <text evidence="2 5">Belongs to the RecX family.</text>
</comment>
<keyword evidence="8" id="KW-1185">Reference proteome</keyword>
<dbReference type="HOGENOM" id="CLU_066607_3_1_0"/>
<evidence type="ECO:0000256" key="2">
    <source>
        <dbReference type="ARBA" id="ARBA00009695"/>
    </source>
</evidence>
<organism evidence="7 8">
    <name type="scientific">Terriglobus saanensis (strain ATCC BAA-1853 / DSM 23119 / SP1PR4)</name>
    <dbReference type="NCBI Taxonomy" id="401053"/>
    <lineage>
        <taxon>Bacteria</taxon>
        <taxon>Pseudomonadati</taxon>
        <taxon>Acidobacteriota</taxon>
        <taxon>Terriglobia</taxon>
        <taxon>Terriglobales</taxon>
        <taxon>Acidobacteriaceae</taxon>
        <taxon>Terriglobus</taxon>
    </lineage>
</organism>
<protein>
    <recommendedName>
        <fullName evidence="3 5">Regulatory protein RecX</fullName>
    </recommendedName>
</protein>
<dbReference type="EMBL" id="CP002467">
    <property type="protein sequence ID" value="ADV84636.1"/>
    <property type="molecule type" value="Genomic_DNA"/>
</dbReference>